<reference evidence="7 8" key="1">
    <citation type="submission" date="2024-08" db="EMBL/GenBank/DDBJ databases">
        <title>Two novel Cytobacillus novel species.</title>
        <authorList>
            <person name="Liu G."/>
        </authorList>
    </citation>
    <scope>NUCLEOTIDE SEQUENCE [LARGE SCALE GENOMIC DNA]</scope>
    <source>
        <strain evidence="7 8">FJAT-54145</strain>
    </source>
</reference>
<evidence type="ECO:0000256" key="5">
    <source>
        <dbReference type="SAM" id="Coils"/>
    </source>
</evidence>
<proteinExistence type="predicted"/>
<keyword evidence="8" id="KW-1185">Reference proteome</keyword>
<evidence type="ECO:0000256" key="1">
    <source>
        <dbReference type="ARBA" id="ARBA00004141"/>
    </source>
</evidence>
<evidence type="ECO:0000313" key="8">
    <source>
        <dbReference type="Proteomes" id="UP001601059"/>
    </source>
</evidence>
<keyword evidence="2 4" id="KW-0547">Nucleotide-binding</keyword>
<gene>
    <name evidence="7" type="ORF">ACFYKX_26625</name>
</gene>
<feature type="binding site" evidence="4">
    <location>
        <begin position="193"/>
        <end position="200"/>
    </location>
    <ligand>
        <name>ATP</name>
        <dbReference type="ChEBI" id="CHEBI:30616"/>
    </ligand>
</feature>
<protein>
    <submittedName>
        <fullName evidence="7">FtsK/SpoIIIE domain-containing protein</fullName>
    </submittedName>
</protein>
<evidence type="ECO:0000259" key="6">
    <source>
        <dbReference type="PROSITE" id="PS50901"/>
    </source>
</evidence>
<sequence length="433" mass="48428">MLFELTTTILAGGLAGFSFLQKQVGSSDAAKIQRICASNGLTVTEDKKKKNMQLLRRSKIRDGGRVVGTEYAYRIPLGLSFNQFVDKKDHIQDGINNKHTVLDVTFQDLKNLKLDKNLLQSIKRLLNKEKDIRKEIELSYDGVLKIKVFNEPLTTDFPYHAGLTKGWTVPVGKSRSGLITHDFEKKAHIIVAGTTDFGKSNWVNSTINTLINNKPNDATFTLIDLKGGLEFNRYRHLKQVKAYAKNVEEAKEALQMAVDKMDEVTEFLLEEGFSNVKEAGFKERHFIVIDEAADMADNKDCQNLLKDIARKGRASGLRLIYTTQYPTAETVSSQVKRNCIGRLCFVLDTATASNVVLDQGGAEKLPAIQGRALYKDLGLIEVQTPLIKNETIQTIIKPHINIRPRKGDISEKRSTTTTKGGKHTFILEETGLS</sequence>
<feature type="domain" description="FtsK" evidence="6">
    <location>
        <begin position="175"/>
        <end position="354"/>
    </location>
</feature>
<dbReference type="Proteomes" id="UP001601059">
    <property type="component" value="Unassembled WGS sequence"/>
</dbReference>
<dbReference type="Gene3D" id="3.40.50.300">
    <property type="entry name" value="P-loop containing nucleotide triphosphate hydrolases"/>
    <property type="match status" value="1"/>
</dbReference>
<keyword evidence="3 4" id="KW-0067">ATP-binding</keyword>
<dbReference type="RefSeq" id="WP_389365268.1">
    <property type="nucleotide sequence ID" value="NZ_JBIACK010000025.1"/>
</dbReference>
<evidence type="ECO:0000256" key="4">
    <source>
        <dbReference type="PROSITE-ProRule" id="PRU00289"/>
    </source>
</evidence>
<feature type="coiled-coil region" evidence="5">
    <location>
        <begin position="237"/>
        <end position="264"/>
    </location>
</feature>
<dbReference type="EMBL" id="JBIACK010000025">
    <property type="protein sequence ID" value="MFE8704147.1"/>
    <property type="molecule type" value="Genomic_DNA"/>
</dbReference>
<dbReference type="PANTHER" id="PTHR22683:SF41">
    <property type="entry name" value="DNA TRANSLOCASE FTSK"/>
    <property type="match status" value="1"/>
</dbReference>
<accession>A0ABW6KN38</accession>
<dbReference type="PANTHER" id="PTHR22683">
    <property type="entry name" value="SPORULATION PROTEIN RELATED"/>
    <property type="match status" value="1"/>
</dbReference>
<name>A0ABW6KN38_9BACI</name>
<comment type="caution">
    <text evidence="7">The sequence shown here is derived from an EMBL/GenBank/DDBJ whole genome shotgun (WGS) entry which is preliminary data.</text>
</comment>
<evidence type="ECO:0000256" key="2">
    <source>
        <dbReference type="ARBA" id="ARBA00022741"/>
    </source>
</evidence>
<evidence type="ECO:0000256" key="3">
    <source>
        <dbReference type="ARBA" id="ARBA00022840"/>
    </source>
</evidence>
<dbReference type="InterPro" id="IPR050206">
    <property type="entry name" value="FtsK/SpoIIIE/SftA"/>
</dbReference>
<dbReference type="Pfam" id="PF01580">
    <property type="entry name" value="FtsK_SpoIIIE"/>
    <property type="match status" value="1"/>
</dbReference>
<dbReference type="PROSITE" id="PS50901">
    <property type="entry name" value="FTSK"/>
    <property type="match status" value="1"/>
</dbReference>
<evidence type="ECO:0000313" key="7">
    <source>
        <dbReference type="EMBL" id="MFE8704147.1"/>
    </source>
</evidence>
<dbReference type="InterPro" id="IPR027417">
    <property type="entry name" value="P-loop_NTPase"/>
</dbReference>
<dbReference type="SUPFAM" id="SSF52540">
    <property type="entry name" value="P-loop containing nucleoside triphosphate hydrolases"/>
    <property type="match status" value="1"/>
</dbReference>
<keyword evidence="5" id="KW-0175">Coiled coil</keyword>
<organism evidence="7 8">
    <name type="scientific">Cytobacillus spartinae</name>
    <dbReference type="NCBI Taxonomy" id="3299023"/>
    <lineage>
        <taxon>Bacteria</taxon>
        <taxon>Bacillati</taxon>
        <taxon>Bacillota</taxon>
        <taxon>Bacilli</taxon>
        <taxon>Bacillales</taxon>
        <taxon>Bacillaceae</taxon>
        <taxon>Cytobacillus</taxon>
    </lineage>
</organism>
<dbReference type="InterPro" id="IPR002543">
    <property type="entry name" value="FtsK_dom"/>
</dbReference>
<comment type="subcellular location">
    <subcellularLocation>
        <location evidence="1">Membrane</location>
        <topology evidence="1">Multi-pass membrane protein</topology>
    </subcellularLocation>
</comment>